<dbReference type="PANTHER" id="PTHR19879">
    <property type="entry name" value="TRANSCRIPTION INITIATION FACTOR TFIID"/>
    <property type="match status" value="1"/>
</dbReference>
<dbReference type="KEGG" id="agv:OJF2_31860"/>
<protein>
    <submittedName>
        <fullName evidence="5">WD domain, G-beta repeat</fullName>
    </submittedName>
</protein>
<keyword evidence="2" id="KW-0677">Repeat</keyword>
<evidence type="ECO:0000256" key="3">
    <source>
        <dbReference type="PROSITE-ProRule" id="PRU00221"/>
    </source>
</evidence>
<keyword evidence="1 3" id="KW-0853">WD repeat</keyword>
<dbReference type="SUPFAM" id="SSF50998">
    <property type="entry name" value="Quinoprotein alcohol dehydrogenase-like"/>
    <property type="match status" value="1"/>
</dbReference>
<name>A0A5B9W3J4_9BACT</name>
<dbReference type="Pfam" id="PF00400">
    <property type="entry name" value="WD40"/>
    <property type="match status" value="4"/>
</dbReference>
<organism evidence="5 6">
    <name type="scientific">Aquisphaera giovannonii</name>
    <dbReference type="NCBI Taxonomy" id="406548"/>
    <lineage>
        <taxon>Bacteria</taxon>
        <taxon>Pseudomonadati</taxon>
        <taxon>Planctomycetota</taxon>
        <taxon>Planctomycetia</taxon>
        <taxon>Isosphaerales</taxon>
        <taxon>Isosphaeraceae</taxon>
        <taxon>Aquisphaera</taxon>
    </lineage>
</organism>
<keyword evidence="6" id="KW-1185">Reference proteome</keyword>
<feature type="repeat" description="WD" evidence="3">
    <location>
        <begin position="391"/>
        <end position="432"/>
    </location>
</feature>
<evidence type="ECO:0000313" key="6">
    <source>
        <dbReference type="Proteomes" id="UP000324233"/>
    </source>
</evidence>
<gene>
    <name evidence="5" type="ORF">OJF2_31860</name>
</gene>
<dbReference type="Gene3D" id="2.130.10.10">
    <property type="entry name" value="YVTN repeat-like/Quinoprotein amine dehydrogenase"/>
    <property type="match status" value="3"/>
</dbReference>
<feature type="repeat" description="WD" evidence="3">
    <location>
        <begin position="433"/>
        <end position="465"/>
    </location>
</feature>
<dbReference type="AlphaFoldDB" id="A0A5B9W3J4"/>
<evidence type="ECO:0000256" key="4">
    <source>
        <dbReference type="SAM" id="MobiDB-lite"/>
    </source>
</evidence>
<dbReference type="PROSITE" id="PS50082">
    <property type="entry name" value="WD_REPEATS_2"/>
    <property type="match status" value="4"/>
</dbReference>
<dbReference type="InterPro" id="IPR001680">
    <property type="entry name" value="WD40_rpt"/>
</dbReference>
<dbReference type="InterPro" id="IPR015943">
    <property type="entry name" value="WD40/YVTN_repeat-like_dom_sf"/>
</dbReference>
<dbReference type="SMART" id="SM00320">
    <property type="entry name" value="WD40"/>
    <property type="match status" value="7"/>
</dbReference>
<feature type="repeat" description="WD" evidence="3">
    <location>
        <begin position="128"/>
        <end position="160"/>
    </location>
</feature>
<dbReference type="InterPro" id="IPR011047">
    <property type="entry name" value="Quinoprotein_ADH-like_sf"/>
</dbReference>
<evidence type="ECO:0000313" key="5">
    <source>
        <dbReference type="EMBL" id="QEH34645.1"/>
    </source>
</evidence>
<evidence type="ECO:0000256" key="2">
    <source>
        <dbReference type="ARBA" id="ARBA00022737"/>
    </source>
</evidence>
<feature type="region of interest" description="Disordered" evidence="4">
    <location>
        <begin position="467"/>
        <end position="498"/>
    </location>
</feature>
<dbReference type="GO" id="GO:0006367">
    <property type="term" value="P:transcription initiation at RNA polymerase II promoter"/>
    <property type="evidence" value="ECO:0007669"/>
    <property type="project" value="TreeGrafter"/>
</dbReference>
<dbReference type="SUPFAM" id="SSF75011">
    <property type="entry name" value="3-carboxy-cis,cis-mucoante lactonizing enzyme"/>
    <property type="match status" value="1"/>
</dbReference>
<dbReference type="Proteomes" id="UP000324233">
    <property type="component" value="Chromosome"/>
</dbReference>
<dbReference type="PANTHER" id="PTHR19879:SF1">
    <property type="entry name" value="CANNONBALL-RELATED"/>
    <property type="match status" value="1"/>
</dbReference>
<sequence>MAFSPDGRAVATTQVDFQGKVPAPVYVVERDLAGGAAPRRYLLPRERALGRVAYTPDGRRLLGTGYGPNLYVWDRGRPEPAHVLSSPAGSTLDGIAASPEGRRAAVAVRDLRHVQVWDLETGRSLGIRAAHGGDAKDVAFRPDGRLVASVGRDGVIRYWDPSADPESRVLRGYSRGVLGLAIGVDGTLISSEWQEPGEPGRIVGRAQAWEPPTGWRRWRLERELGGTFSPIAVGRDGRIALGGGESPITWLDAATGVTAGDLGPRGRVTIAAMALSPDGALAATAEFAGQVVTLWDLPAGREARRLVGHSGSIHTLAFHPDGRRLASGDESGELRFWDLDGGRAPRLLESRGIWGAVVDLRFTRDGRLVAADARPAVTVRDPDSSAEPLVLRGVAPGVSCLAIDPSETRVATGGLDGRIQIWDLGTGQELVSLRAHRGPITCLAFLPDGLGLASGSLDGTIQVRDARPVVRPGDQLPPLGPIPPDPHDEGFPADPFAP</sequence>
<dbReference type="PROSITE" id="PS00678">
    <property type="entry name" value="WD_REPEATS_1"/>
    <property type="match status" value="1"/>
</dbReference>
<reference evidence="5 6" key="1">
    <citation type="submission" date="2019-08" db="EMBL/GenBank/DDBJ databases">
        <title>Deep-cultivation of Planctomycetes and their phenomic and genomic characterization uncovers novel biology.</title>
        <authorList>
            <person name="Wiegand S."/>
            <person name="Jogler M."/>
            <person name="Boedeker C."/>
            <person name="Pinto D."/>
            <person name="Vollmers J."/>
            <person name="Rivas-Marin E."/>
            <person name="Kohn T."/>
            <person name="Peeters S.H."/>
            <person name="Heuer A."/>
            <person name="Rast P."/>
            <person name="Oberbeckmann S."/>
            <person name="Bunk B."/>
            <person name="Jeske O."/>
            <person name="Meyerdierks A."/>
            <person name="Storesund J.E."/>
            <person name="Kallscheuer N."/>
            <person name="Luecker S."/>
            <person name="Lage O.M."/>
            <person name="Pohl T."/>
            <person name="Merkel B.J."/>
            <person name="Hornburger P."/>
            <person name="Mueller R.-W."/>
            <person name="Bruemmer F."/>
            <person name="Labrenz M."/>
            <person name="Spormann A.M."/>
            <person name="Op den Camp H."/>
            <person name="Overmann J."/>
            <person name="Amann R."/>
            <person name="Jetten M.S.M."/>
            <person name="Mascher T."/>
            <person name="Medema M.H."/>
            <person name="Devos D.P."/>
            <person name="Kaster A.-K."/>
            <person name="Ovreas L."/>
            <person name="Rohde M."/>
            <person name="Galperin M.Y."/>
            <person name="Jogler C."/>
        </authorList>
    </citation>
    <scope>NUCLEOTIDE SEQUENCE [LARGE SCALE GENOMIC DNA]</scope>
    <source>
        <strain evidence="5 6">OJF2</strain>
    </source>
</reference>
<proteinExistence type="predicted"/>
<dbReference type="CDD" id="cd00200">
    <property type="entry name" value="WD40"/>
    <property type="match status" value="1"/>
</dbReference>
<dbReference type="EMBL" id="CP042997">
    <property type="protein sequence ID" value="QEH34645.1"/>
    <property type="molecule type" value="Genomic_DNA"/>
</dbReference>
<dbReference type="PROSITE" id="PS50294">
    <property type="entry name" value="WD_REPEATS_REGION"/>
    <property type="match status" value="4"/>
</dbReference>
<evidence type="ECO:0000256" key="1">
    <source>
        <dbReference type="ARBA" id="ARBA00022574"/>
    </source>
</evidence>
<accession>A0A5B9W3J4</accession>
<feature type="repeat" description="WD" evidence="3">
    <location>
        <begin position="306"/>
        <end position="347"/>
    </location>
</feature>
<dbReference type="RefSeq" id="WP_246196572.1">
    <property type="nucleotide sequence ID" value="NZ_CP042997.1"/>
</dbReference>
<dbReference type="InterPro" id="IPR019775">
    <property type="entry name" value="WD40_repeat_CS"/>
</dbReference>